<keyword evidence="2" id="KW-1185">Reference proteome</keyword>
<protein>
    <submittedName>
        <fullName evidence="1">Uncharacterized protein</fullName>
    </submittedName>
</protein>
<gene>
    <name evidence="1" type="ORF">PIB30_101926</name>
</gene>
<organism evidence="1 2">
    <name type="scientific">Stylosanthes scabra</name>
    <dbReference type="NCBI Taxonomy" id="79078"/>
    <lineage>
        <taxon>Eukaryota</taxon>
        <taxon>Viridiplantae</taxon>
        <taxon>Streptophyta</taxon>
        <taxon>Embryophyta</taxon>
        <taxon>Tracheophyta</taxon>
        <taxon>Spermatophyta</taxon>
        <taxon>Magnoliopsida</taxon>
        <taxon>eudicotyledons</taxon>
        <taxon>Gunneridae</taxon>
        <taxon>Pentapetalae</taxon>
        <taxon>rosids</taxon>
        <taxon>fabids</taxon>
        <taxon>Fabales</taxon>
        <taxon>Fabaceae</taxon>
        <taxon>Papilionoideae</taxon>
        <taxon>50 kb inversion clade</taxon>
        <taxon>dalbergioids sensu lato</taxon>
        <taxon>Dalbergieae</taxon>
        <taxon>Pterocarpus clade</taxon>
        <taxon>Stylosanthes</taxon>
    </lineage>
</organism>
<evidence type="ECO:0000313" key="2">
    <source>
        <dbReference type="Proteomes" id="UP001341840"/>
    </source>
</evidence>
<name>A0ABU6TX60_9FABA</name>
<accession>A0ABU6TX60</accession>
<sequence>MTFPFSKHDQPLQSTIHEPPHHASMLLHAKLPKRDALPFPSSTEPSLHHAHASTVQHVCALQQSMSLLYKENITSPYPRCSTPHLSKHMHKQSHAICFTTIPYLALHHTPLLFALQQSMPPTIPCFTTPHH</sequence>
<dbReference type="Proteomes" id="UP001341840">
    <property type="component" value="Unassembled WGS sequence"/>
</dbReference>
<reference evidence="1 2" key="1">
    <citation type="journal article" date="2023" name="Plants (Basel)">
        <title>Bridging the Gap: Combining Genomics and Transcriptomics Approaches to Understand Stylosanthes scabra, an Orphan Legume from the Brazilian Caatinga.</title>
        <authorList>
            <person name="Ferreira-Neto J.R.C."/>
            <person name="da Silva M.D."/>
            <person name="Binneck E."/>
            <person name="de Melo N.F."/>
            <person name="da Silva R.H."/>
            <person name="de Melo A.L.T.M."/>
            <person name="Pandolfi V."/>
            <person name="Bustamante F.O."/>
            <person name="Brasileiro-Vidal A.C."/>
            <person name="Benko-Iseppon A.M."/>
        </authorList>
    </citation>
    <scope>NUCLEOTIDE SEQUENCE [LARGE SCALE GENOMIC DNA]</scope>
    <source>
        <tissue evidence="1">Leaves</tissue>
    </source>
</reference>
<dbReference type="EMBL" id="JASCZI010093676">
    <property type="protein sequence ID" value="MED6153426.1"/>
    <property type="molecule type" value="Genomic_DNA"/>
</dbReference>
<evidence type="ECO:0000313" key="1">
    <source>
        <dbReference type="EMBL" id="MED6153426.1"/>
    </source>
</evidence>
<comment type="caution">
    <text evidence="1">The sequence shown here is derived from an EMBL/GenBank/DDBJ whole genome shotgun (WGS) entry which is preliminary data.</text>
</comment>
<proteinExistence type="predicted"/>